<keyword evidence="1" id="KW-0812">Transmembrane</keyword>
<dbReference type="RefSeq" id="WP_377861505.1">
    <property type="nucleotide sequence ID" value="NZ_JBHLZU010000033.1"/>
</dbReference>
<accession>A0ABV6A7E1</accession>
<keyword evidence="1" id="KW-1133">Transmembrane helix</keyword>
<dbReference type="EMBL" id="JBHLZU010000033">
    <property type="protein sequence ID" value="MFB9909096.1"/>
    <property type="molecule type" value="Genomic_DNA"/>
</dbReference>
<dbReference type="Proteomes" id="UP001589693">
    <property type="component" value="Unassembled WGS sequence"/>
</dbReference>
<evidence type="ECO:0000313" key="2">
    <source>
        <dbReference type="EMBL" id="MFB9909096.1"/>
    </source>
</evidence>
<evidence type="ECO:0000256" key="1">
    <source>
        <dbReference type="SAM" id="Phobius"/>
    </source>
</evidence>
<evidence type="ECO:0000313" key="3">
    <source>
        <dbReference type="Proteomes" id="UP001589693"/>
    </source>
</evidence>
<name>A0ABV6A7E1_9PSEU</name>
<reference evidence="2 3" key="1">
    <citation type="submission" date="2024-09" db="EMBL/GenBank/DDBJ databases">
        <authorList>
            <person name="Sun Q."/>
            <person name="Mori K."/>
        </authorList>
    </citation>
    <scope>NUCLEOTIDE SEQUENCE [LARGE SCALE GENOMIC DNA]</scope>
    <source>
        <strain evidence="2 3">TBRC 7907</strain>
    </source>
</reference>
<comment type="caution">
    <text evidence="2">The sequence shown here is derived from an EMBL/GenBank/DDBJ whole genome shotgun (WGS) entry which is preliminary data.</text>
</comment>
<proteinExistence type="predicted"/>
<gene>
    <name evidence="2" type="ORF">ACFFQA_34595</name>
</gene>
<feature type="transmembrane region" description="Helical" evidence="1">
    <location>
        <begin position="15"/>
        <end position="34"/>
    </location>
</feature>
<keyword evidence="1" id="KW-0472">Membrane</keyword>
<keyword evidence="3" id="KW-1185">Reference proteome</keyword>
<feature type="transmembrane region" description="Helical" evidence="1">
    <location>
        <begin position="67"/>
        <end position="86"/>
    </location>
</feature>
<sequence>MNRRAAEREADGVDWLLTLLGQVLISLGLLLPLVRLVPRSPVLPIALAIGGGLLLVDEFVAAFGQPWQLAGAAGLAVLGGVLWVLIGRLRGLPEDD</sequence>
<organism evidence="2 3">
    <name type="scientific">Allokutzneria oryzae</name>
    <dbReference type="NCBI Taxonomy" id="1378989"/>
    <lineage>
        <taxon>Bacteria</taxon>
        <taxon>Bacillati</taxon>
        <taxon>Actinomycetota</taxon>
        <taxon>Actinomycetes</taxon>
        <taxon>Pseudonocardiales</taxon>
        <taxon>Pseudonocardiaceae</taxon>
        <taxon>Allokutzneria</taxon>
    </lineage>
</organism>
<protein>
    <submittedName>
        <fullName evidence="2">Uncharacterized protein</fullName>
    </submittedName>
</protein>
<feature type="transmembrane region" description="Helical" evidence="1">
    <location>
        <begin position="41"/>
        <end position="61"/>
    </location>
</feature>